<evidence type="ECO:0000256" key="2">
    <source>
        <dbReference type="SAM" id="Phobius"/>
    </source>
</evidence>
<protein>
    <submittedName>
        <fullName evidence="3">Uncharacterized protein</fullName>
    </submittedName>
</protein>
<dbReference type="EMBL" id="CP017704">
    <property type="protein sequence ID" value="ASS96248.1"/>
    <property type="molecule type" value="Genomic_DNA"/>
</dbReference>
<evidence type="ECO:0000256" key="1">
    <source>
        <dbReference type="SAM" id="MobiDB-lite"/>
    </source>
</evidence>
<name>A0A223ELX1_9BACI</name>
<proteinExistence type="predicted"/>
<feature type="compositionally biased region" description="Basic residues" evidence="1">
    <location>
        <begin position="95"/>
        <end position="105"/>
    </location>
</feature>
<evidence type="ECO:0000313" key="4">
    <source>
        <dbReference type="Proteomes" id="UP000214618"/>
    </source>
</evidence>
<keyword evidence="2" id="KW-0472">Membrane</keyword>
<accession>A0A223ELX1</accession>
<feature type="transmembrane region" description="Helical" evidence="2">
    <location>
        <begin position="5"/>
        <end position="26"/>
    </location>
</feature>
<dbReference type="InterPro" id="IPR048110">
    <property type="entry name" value="SA1362/YqhP-like"/>
</dbReference>
<reference evidence="3 4" key="1">
    <citation type="submission" date="2016-10" db="EMBL/GenBank/DDBJ databases">
        <title>The whole genome sequencing and assembly of Bacillus simplex DSM 1321 strain.</title>
        <authorList>
            <person name="Park M.-K."/>
            <person name="Lee Y.-J."/>
            <person name="Yi H."/>
            <person name="Bahn Y.-S."/>
            <person name="Kim J.F."/>
            <person name="Lee D.-W."/>
        </authorList>
    </citation>
    <scope>NUCLEOTIDE SEQUENCE [LARGE SCALE GENOMIC DNA]</scope>
    <source>
        <strain evidence="3 4">DSM 1321</strain>
    </source>
</reference>
<keyword evidence="2" id="KW-1133">Transmembrane helix</keyword>
<keyword evidence="2" id="KW-0812">Transmembrane</keyword>
<feature type="region of interest" description="Disordered" evidence="1">
    <location>
        <begin position="64"/>
        <end position="125"/>
    </location>
</feature>
<feature type="compositionally biased region" description="Basic residues" evidence="1">
    <location>
        <begin position="116"/>
        <end position="125"/>
    </location>
</feature>
<dbReference type="NCBIfam" id="NF041554">
    <property type="entry name" value="SA1362_fam"/>
    <property type="match status" value="1"/>
</dbReference>
<feature type="compositionally biased region" description="Basic residues" evidence="1">
    <location>
        <begin position="68"/>
        <end position="81"/>
    </location>
</feature>
<gene>
    <name evidence="3" type="ORF">BS1321_21440</name>
</gene>
<sequence>MLKRFISFMIYGIIALGVLGLMSRLFNDPIGFFRNILIIAIVAGIIYMIYTGLTKGKPVKKEQQAFRKAARQSKKRLKNRTSKKDNVASFSAAKSSKKIKLRKKTDSHLTVIEGKKNKKKNRASF</sequence>
<dbReference type="Proteomes" id="UP000214618">
    <property type="component" value="Chromosome"/>
</dbReference>
<evidence type="ECO:0000313" key="3">
    <source>
        <dbReference type="EMBL" id="ASS96248.1"/>
    </source>
</evidence>
<feature type="transmembrane region" description="Helical" evidence="2">
    <location>
        <begin position="32"/>
        <end position="53"/>
    </location>
</feature>
<dbReference type="AlphaFoldDB" id="A0A223ELX1"/>
<organism evidence="3 4">
    <name type="scientific">Peribacillus simplex NBRC 15720 = DSM 1321</name>
    <dbReference type="NCBI Taxonomy" id="1349754"/>
    <lineage>
        <taxon>Bacteria</taxon>
        <taxon>Bacillati</taxon>
        <taxon>Bacillota</taxon>
        <taxon>Bacilli</taxon>
        <taxon>Bacillales</taxon>
        <taxon>Bacillaceae</taxon>
        <taxon>Peribacillus</taxon>
    </lineage>
</organism>